<protein>
    <recommendedName>
        <fullName evidence="5">Tetratricopeptide repeat protein</fullName>
    </recommendedName>
</protein>
<dbReference type="AlphaFoldDB" id="A0A4R6A0S7"/>
<feature type="compositionally biased region" description="Low complexity" evidence="1">
    <location>
        <begin position="263"/>
        <end position="282"/>
    </location>
</feature>
<feature type="region of interest" description="Disordered" evidence="1">
    <location>
        <begin position="241"/>
        <end position="282"/>
    </location>
</feature>
<feature type="signal peptide" evidence="2">
    <location>
        <begin position="1"/>
        <end position="25"/>
    </location>
</feature>
<feature type="non-terminal residue" evidence="3">
    <location>
        <position position="282"/>
    </location>
</feature>
<evidence type="ECO:0000313" key="3">
    <source>
        <dbReference type="EMBL" id="TDL76265.1"/>
    </source>
</evidence>
<proteinExistence type="predicted"/>
<evidence type="ECO:0000313" key="4">
    <source>
        <dbReference type="Proteomes" id="UP000295701"/>
    </source>
</evidence>
<name>A0A4R6A0S7_9RHOB</name>
<evidence type="ECO:0000256" key="2">
    <source>
        <dbReference type="SAM" id="SignalP"/>
    </source>
</evidence>
<evidence type="ECO:0008006" key="5">
    <source>
        <dbReference type="Google" id="ProtNLM"/>
    </source>
</evidence>
<dbReference type="Proteomes" id="UP000295701">
    <property type="component" value="Unassembled WGS sequence"/>
</dbReference>
<keyword evidence="2" id="KW-0732">Signal</keyword>
<sequence length="282" mass="29964">MSLRSIRLFCAAFGLGAMLAAGASARDLGPEDLRALRYYLEQNDMRSAQAELRRLKEAYPDWTPPSDLDALKRQAAAPTGPGEDANRIWRLIEIGNLQAARGRLQHLQTVYPDWTPPAEMVRLLEAGEAQASFDAAMRSGNATAAIDAARKSPEILKCDRVNNAWQLAAMQVQAGQSAGALQTYRGVLSSCRETNVLVATLEKANDIASTEQVGQLADIARRTSPSAARSIDTVEARLMAGRGAPAPARTDTAQAPARQAGTPAAQSRPAPAAPVTAAPQAP</sequence>
<dbReference type="EMBL" id="SNAA01000018">
    <property type="protein sequence ID" value="TDL76265.1"/>
    <property type="molecule type" value="Genomic_DNA"/>
</dbReference>
<keyword evidence="4" id="KW-1185">Reference proteome</keyword>
<feature type="chain" id="PRO_5020493408" description="Tetratricopeptide repeat protein" evidence="2">
    <location>
        <begin position="26"/>
        <end position="282"/>
    </location>
</feature>
<accession>A0A4R6A0S7</accession>
<organism evidence="3 4">
    <name type="scientific">Palleronia sediminis</name>
    <dbReference type="NCBI Taxonomy" id="2547833"/>
    <lineage>
        <taxon>Bacteria</taxon>
        <taxon>Pseudomonadati</taxon>
        <taxon>Pseudomonadota</taxon>
        <taxon>Alphaproteobacteria</taxon>
        <taxon>Rhodobacterales</taxon>
        <taxon>Roseobacteraceae</taxon>
        <taxon>Palleronia</taxon>
    </lineage>
</organism>
<gene>
    <name evidence="3" type="ORF">E2L08_14330</name>
</gene>
<evidence type="ECO:0000256" key="1">
    <source>
        <dbReference type="SAM" id="MobiDB-lite"/>
    </source>
</evidence>
<dbReference type="Gene3D" id="1.25.40.10">
    <property type="entry name" value="Tetratricopeptide repeat domain"/>
    <property type="match status" value="1"/>
</dbReference>
<reference evidence="3 4" key="1">
    <citation type="submission" date="2019-03" db="EMBL/GenBank/DDBJ databases">
        <title>Primorskyibacter sp. SS33 isolated from sediments.</title>
        <authorList>
            <person name="Xunke S."/>
        </authorList>
    </citation>
    <scope>NUCLEOTIDE SEQUENCE [LARGE SCALE GENOMIC DNA]</scope>
    <source>
        <strain evidence="3 4">SS33</strain>
    </source>
</reference>
<dbReference type="InterPro" id="IPR011990">
    <property type="entry name" value="TPR-like_helical_dom_sf"/>
</dbReference>
<comment type="caution">
    <text evidence="3">The sequence shown here is derived from an EMBL/GenBank/DDBJ whole genome shotgun (WGS) entry which is preliminary data.</text>
</comment>